<evidence type="ECO:0000313" key="3">
    <source>
        <dbReference type="Proteomes" id="UP000595894"/>
    </source>
</evidence>
<reference evidence="3" key="1">
    <citation type="submission" date="2020-09" db="EMBL/GenBank/DDBJ databases">
        <title>Sphingomonas sp., a new species isolated from pork steak.</title>
        <authorList>
            <person name="Heidler von Heilborn D."/>
        </authorList>
    </citation>
    <scope>NUCLEOTIDE SEQUENCE [LARGE SCALE GENOMIC DNA]</scope>
</reference>
<dbReference type="AlphaFoldDB" id="A0A974NW41"/>
<feature type="transmembrane region" description="Helical" evidence="1">
    <location>
        <begin position="55"/>
        <end position="80"/>
    </location>
</feature>
<protein>
    <recommendedName>
        <fullName evidence="4">Glycerophosphoryl diester phosphodiesterase membrane domain-containing protein</fullName>
    </recommendedName>
</protein>
<keyword evidence="1" id="KW-1133">Transmembrane helix</keyword>
<accession>A0A974NW41</accession>
<keyword evidence="1" id="KW-0812">Transmembrane</keyword>
<sequence length="285" mass="29876">MKISISMGNVWDRTTEFLGDHLSTIVPVALLAIVLPSALSTLIEPVARAGASAAVMVNLAALILGIVGIWGQLFVVALALQPGAGRGAAMRVAGSRLLPLIGIIVILMLAVFALMLPVPIALIATGFDMRAAMINPQPTVSPSAGWFITVYLIVLIPLMIFVTARLLLLTSVIVAERRGIGVIRRSFALTRGMVWKIIGVTILYGIVVLVAMMAARTVFGSVLRIVLGGEGLITPATVLTAVVLAIVQAIFVVLASAFCAQLYLAVRDARDPAESALHQPAAESA</sequence>
<evidence type="ECO:0008006" key="4">
    <source>
        <dbReference type="Google" id="ProtNLM"/>
    </source>
</evidence>
<dbReference type="RefSeq" id="WP_202095070.1">
    <property type="nucleotide sequence ID" value="NZ_CP061035.1"/>
</dbReference>
<keyword evidence="1" id="KW-0472">Membrane</keyword>
<keyword evidence="3" id="KW-1185">Reference proteome</keyword>
<gene>
    <name evidence="2" type="ORF">H5J25_05310</name>
</gene>
<feature type="transmembrane region" description="Helical" evidence="1">
    <location>
        <begin position="144"/>
        <end position="174"/>
    </location>
</feature>
<evidence type="ECO:0000256" key="1">
    <source>
        <dbReference type="SAM" id="Phobius"/>
    </source>
</evidence>
<feature type="transmembrane region" description="Helical" evidence="1">
    <location>
        <begin position="194"/>
        <end position="219"/>
    </location>
</feature>
<feature type="transmembrane region" description="Helical" evidence="1">
    <location>
        <begin position="21"/>
        <end position="43"/>
    </location>
</feature>
<feature type="transmembrane region" description="Helical" evidence="1">
    <location>
        <begin position="100"/>
        <end position="124"/>
    </location>
</feature>
<name>A0A974NW41_9SPHN</name>
<dbReference type="KEGG" id="sari:H5J25_05310"/>
<dbReference type="EMBL" id="CP061035">
    <property type="protein sequence ID" value="QQV78139.1"/>
    <property type="molecule type" value="Genomic_DNA"/>
</dbReference>
<dbReference type="Proteomes" id="UP000595894">
    <property type="component" value="Chromosome"/>
</dbReference>
<proteinExistence type="predicted"/>
<feature type="transmembrane region" description="Helical" evidence="1">
    <location>
        <begin position="239"/>
        <end position="266"/>
    </location>
</feature>
<evidence type="ECO:0000313" key="2">
    <source>
        <dbReference type="EMBL" id="QQV78139.1"/>
    </source>
</evidence>
<organism evidence="2 3">
    <name type="scientific">Sphingomonas aliaeris</name>
    <dbReference type="NCBI Taxonomy" id="2759526"/>
    <lineage>
        <taxon>Bacteria</taxon>
        <taxon>Pseudomonadati</taxon>
        <taxon>Pseudomonadota</taxon>
        <taxon>Alphaproteobacteria</taxon>
        <taxon>Sphingomonadales</taxon>
        <taxon>Sphingomonadaceae</taxon>
        <taxon>Sphingomonas</taxon>
    </lineage>
</organism>